<evidence type="ECO:0000313" key="3">
    <source>
        <dbReference type="EMBL" id="CAF1033804.1"/>
    </source>
</evidence>
<dbReference type="AlphaFoldDB" id="A0A814JBR8"/>
<dbReference type="Proteomes" id="UP000663852">
    <property type="component" value="Unassembled WGS sequence"/>
</dbReference>
<feature type="coiled-coil region" evidence="1">
    <location>
        <begin position="897"/>
        <end position="946"/>
    </location>
</feature>
<organism evidence="3 4">
    <name type="scientific">Adineta ricciae</name>
    <name type="common">Rotifer</name>
    <dbReference type="NCBI Taxonomy" id="249248"/>
    <lineage>
        <taxon>Eukaryota</taxon>
        <taxon>Metazoa</taxon>
        <taxon>Spiralia</taxon>
        <taxon>Gnathifera</taxon>
        <taxon>Rotifera</taxon>
        <taxon>Eurotatoria</taxon>
        <taxon>Bdelloidea</taxon>
        <taxon>Adinetida</taxon>
        <taxon>Adinetidae</taxon>
        <taxon>Adineta</taxon>
    </lineage>
</organism>
<protein>
    <submittedName>
        <fullName evidence="3">Uncharacterized protein</fullName>
    </submittedName>
</protein>
<evidence type="ECO:0000313" key="4">
    <source>
        <dbReference type="Proteomes" id="UP000663852"/>
    </source>
</evidence>
<dbReference type="InterPro" id="IPR026652">
    <property type="entry name" value="CEP128"/>
</dbReference>
<dbReference type="Gene3D" id="1.10.287.1490">
    <property type="match status" value="1"/>
</dbReference>
<reference evidence="3" key="1">
    <citation type="submission" date="2021-02" db="EMBL/GenBank/DDBJ databases">
        <authorList>
            <person name="Nowell W R."/>
        </authorList>
    </citation>
    <scope>NUCLEOTIDE SEQUENCE</scope>
</reference>
<feature type="coiled-coil region" evidence="1">
    <location>
        <begin position="237"/>
        <end position="271"/>
    </location>
</feature>
<keyword evidence="1" id="KW-0175">Coiled coil</keyword>
<dbReference type="GO" id="GO:0000922">
    <property type="term" value="C:spindle pole"/>
    <property type="evidence" value="ECO:0007669"/>
    <property type="project" value="TreeGrafter"/>
</dbReference>
<feature type="region of interest" description="Disordered" evidence="2">
    <location>
        <begin position="66"/>
        <end position="107"/>
    </location>
</feature>
<feature type="coiled-coil region" evidence="1">
    <location>
        <begin position="20"/>
        <end position="47"/>
    </location>
</feature>
<feature type="region of interest" description="Disordered" evidence="2">
    <location>
        <begin position="128"/>
        <end position="158"/>
    </location>
</feature>
<evidence type="ECO:0000256" key="1">
    <source>
        <dbReference type="SAM" id="Coils"/>
    </source>
</evidence>
<sequence>MSSSSKRQLPNVNLESTEKIRHLNTALINTENNLRHAQQNFELLKQIQQPASTSLLDTFRNNGTTNDGVLTSNDSHFDHESVATSSRRASSSSHQRSSSSKGVRFNDDVHGRSLQNLNQDIQSLSTEHGRLKHELSKATSSKHQREAPHIHDSDDEEVNDSFLARNDPLVEEIVQSRLDRRLQEIEREIKRDKDQQQQGDVRALVNELQLQRKLTTPTLNEEDKIFQARLLLAESNKQMYESQLLSTKRQLEESELNKTLLAQQVTQLKDQLMKSEFDRDKYPRDDELLLATDRRRRTEPDRQHDFLLQQQMMFSKSATLNELVTFKKELEKSERQREQLSDHLEILVKKCDEKDKLVAKTLLELKEITDNCDTFERQNTKLQRDLTLALEKLEEMTQEAERYAQESVDCQKQLADSEQKRDEFKIQAQETVKQWKAKVKKLEKDVDRHKFGSTQVLERNEQLVKDMETTKTQNISLREQVAKLEFDLNEAQATQNRLEEHFKRNENDANQFRILRSSHETEISTFKSTINELEHQLSTYRQRHSQLEKEKQHSQQLLQDELNHRSNLESKLKQAEQDIEAMNTSRSQFQQHIIELENERMDFLQKIKEVEFERDSLSIQYHSISKTLNDEKTKFQTKLASIESDYDELKRKLDTSKMEYTRGMKSFQVEYENKIETLKLQLSDEKARIGIYQRHESENKKDLERLQEKAMKYEDEATQAQYTIDNLSRELREKTRTLDELESRITKLTVEAANEKNQNIRKEKDYQHSLHTVYNDITYCTECLSTDSDEPFIIDSPSGIRDDVETWLTKVKARLAWLKQELEIRQQHENKLRHDLNNALLDGEADRKYFAAELAKREVIIDDLAREKHNQKDFEREASDRMRVLQSQLSRVEGHSLKELERAKQLQNNDLQIEYDKRRALTEDEKDRINDRYRQFQTMIDSVKRELHTAKVQLSNKVTDK</sequence>
<dbReference type="EMBL" id="CAJNOJ010000072">
    <property type="protein sequence ID" value="CAF1033804.1"/>
    <property type="molecule type" value="Genomic_DNA"/>
</dbReference>
<feature type="coiled-coil region" evidence="1">
    <location>
        <begin position="316"/>
        <end position="758"/>
    </location>
</feature>
<name>A0A814JBR8_ADIRI</name>
<feature type="compositionally biased region" description="Basic and acidic residues" evidence="2">
    <location>
        <begin position="143"/>
        <end position="152"/>
    </location>
</feature>
<dbReference type="GO" id="GO:0005814">
    <property type="term" value="C:centriole"/>
    <property type="evidence" value="ECO:0007669"/>
    <property type="project" value="TreeGrafter"/>
</dbReference>
<dbReference type="OrthoDB" id="10046318at2759"/>
<feature type="compositionally biased region" description="Low complexity" evidence="2">
    <location>
        <begin position="85"/>
        <end position="100"/>
    </location>
</feature>
<accession>A0A814JBR8</accession>
<gene>
    <name evidence="3" type="ORF">EDS130_LOCUS16551</name>
</gene>
<evidence type="ECO:0000256" key="2">
    <source>
        <dbReference type="SAM" id="MobiDB-lite"/>
    </source>
</evidence>
<comment type="caution">
    <text evidence="3">The sequence shown here is derived from an EMBL/GenBank/DDBJ whole genome shotgun (WGS) entry which is preliminary data.</text>
</comment>
<dbReference type="PANTHER" id="PTHR46657">
    <property type="entry name" value="CENTROSOMAL PROTEIN OF 128 KDA"/>
    <property type="match status" value="1"/>
</dbReference>
<dbReference type="PANTHER" id="PTHR46657:SF1">
    <property type="entry name" value="CENTROSOMAL PROTEIN OF 128 KDA"/>
    <property type="match status" value="1"/>
</dbReference>
<proteinExistence type="predicted"/>